<dbReference type="InterPro" id="IPR036259">
    <property type="entry name" value="MFS_trans_sf"/>
</dbReference>
<keyword evidence="4 5" id="KW-0472">Membrane</keyword>
<sequence>MDTRSRDRRTSSATEYDPLLNRIRTDSYASGMTTNSYAVNAKTSHGQWRVYKRRWYILVLFSLVCFDQSVVLNTWSPISDSAKLVFGWKDGDISLLSNWGSITFVGLALVGPWVIQSLALALFSQVFVLIHDLLAGLRVTMVGTAVLVLAGSGLRCITTRTPAATWLIHTGQFLDGLAGIITMAAPPVVSSVWFPPEQRTLATGINVFISYMGYAVAFVIGPLVVTQPTNSTNQTAGNLVNGCHPEDNGTDPCFVQMNAEQILRLMYIETGFAGLLCLAVVLYFPSKPATPPSTSASTERINLKESFLPVIRNGQLLLLVLCSGITNGAFGGWGMVLDVSLSPHGIHQIEAGWLGFYMLVSGCSASLFFSWLSDRCAGRMKTILVMLYIGAALSTAWLTLMLWHGVIPFNTVSLYVSIILSGLFVNGAVPLFYEMAAEITYPIPEAVSSTVLIWSNCFFAGIFLLIPMIPGVGTLWMTWCILGAFLLSLPLLMFLRGNYQRLRVDQGQPNPVQHN</sequence>
<feature type="transmembrane region" description="Helical" evidence="5">
    <location>
        <begin position="445"/>
        <end position="469"/>
    </location>
</feature>
<dbReference type="InterPro" id="IPR011701">
    <property type="entry name" value="MFS"/>
</dbReference>
<dbReference type="Gene3D" id="1.20.1250.20">
    <property type="entry name" value="MFS general substrate transporter like domains"/>
    <property type="match status" value="2"/>
</dbReference>
<dbReference type="GO" id="GO:0016020">
    <property type="term" value="C:membrane"/>
    <property type="evidence" value="ECO:0007669"/>
    <property type="project" value="UniProtKB-SubCell"/>
</dbReference>
<dbReference type="RefSeq" id="XP_019629903.1">
    <property type="nucleotide sequence ID" value="XM_019774344.1"/>
</dbReference>
<feature type="transmembrane region" description="Helical" evidence="5">
    <location>
        <begin position="55"/>
        <end position="78"/>
    </location>
</feature>
<feature type="transmembrane region" description="Helical" evidence="5">
    <location>
        <begin position="265"/>
        <end position="284"/>
    </location>
</feature>
<dbReference type="AlphaFoldDB" id="A0A6P4Z026"/>
<reference evidence="7" key="1">
    <citation type="submission" date="2025-08" db="UniProtKB">
        <authorList>
            <consortium name="RefSeq"/>
        </authorList>
    </citation>
    <scope>IDENTIFICATION</scope>
    <source>
        <tissue evidence="7">Gonad</tissue>
    </source>
</reference>
<feature type="transmembrane region" description="Helical" evidence="5">
    <location>
        <begin position="201"/>
        <end position="225"/>
    </location>
</feature>
<dbReference type="KEGG" id="bbel:109474137"/>
<proteinExistence type="predicted"/>
<feature type="transmembrane region" description="Helical" evidence="5">
    <location>
        <begin position="412"/>
        <end position="433"/>
    </location>
</feature>
<evidence type="ECO:0000313" key="6">
    <source>
        <dbReference type="Proteomes" id="UP000515135"/>
    </source>
</evidence>
<dbReference type="GO" id="GO:0022857">
    <property type="term" value="F:transmembrane transporter activity"/>
    <property type="evidence" value="ECO:0007669"/>
    <property type="project" value="InterPro"/>
</dbReference>
<evidence type="ECO:0000256" key="4">
    <source>
        <dbReference type="ARBA" id="ARBA00023136"/>
    </source>
</evidence>
<comment type="subcellular location">
    <subcellularLocation>
        <location evidence="1">Membrane</location>
        <topology evidence="1">Multi-pass membrane protein</topology>
    </subcellularLocation>
</comment>
<feature type="transmembrane region" description="Helical" evidence="5">
    <location>
        <begin position="135"/>
        <end position="154"/>
    </location>
</feature>
<keyword evidence="3 5" id="KW-1133">Transmembrane helix</keyword>
<dbReference type="PANTHER" id="PTHR10924">
    <property type="entry name" value="MAJOR FACILITATOR SUPERFAMILY PROTEIN-RELATED"/>
    <property type="match status" value="1"/>
</dbReference>
<keyword evidence="2 5" id="KW-0812">Transmembrane</keyword>
<gene>
    <name evidence="7" type="primary">LOC109474137</name>
</gene>
<feature type="transmembrane region" description="Helical" evidence="5">
    <location>
        <begin position="384"/>
        <end position="406"/>
    </location>
</feature>
<evidence type="ECO:0000256" key="3">
    <source>
        <dbReference type="ARBA" id="ARBA00022989"/>
    </source>
</evidence>
<evidence type="ECO:0000256" key="5">
    <source>
        <dbReference type="SAM" id="Phobius"/>
    </source>
</evidence>
<feature type="transmembrane region" description="Helical" evidence="5">
    <location>
        <begin position="316"/>
        <end position="334"/>
    </location>
</feature>
<dbReference type="PANTHER" id="PTHR10924:SF27">
    <property type="entry name" value="SOLUTE CARRIER FAMILY 49 MEMBER 4"/>
    <property type="match status" value="1"/>
</dbReference>
<keyword evidence="6" id="KW-1185">Reference proteome</keyword>
<dbReference type="Proteomes" id="UP000515135">
    <property type="component" value="Unplaced"/>
</dbReference>
<dbReference type="InterPro" id="IPR049680">
    <property type="entry name" value="FLVCR1-2_SLC49-like"/>
</dbReference>
<protein>
    <submittedName>
        <fullName evidence="7">Disrupted in renal carcinoma protein 2 homolog</fullName>
    </submittedName>
</protein>
<dbReference type="SUPFAM" id="SSF103473">
    <property type="entry name" value="MFS general substrate transporter"/>
    <property type="match status" value="1"/>
</dbReference>
<evidence type="ECO:0000256" key="1">
    <source>
        <dbReference type="ARBA" id="ARBA00004141"/>
    </source>
</evidence>
<feature type="transmembrane region" description="Helical" evidence="5">
    <location>
        <begin position="98"/>
        <end position="123"/>
    </location>
</feature>
<name>A0A6P4Z026_BRABE</name>
<feature type="transmembrane region" description="Helical" evidence="5">
    <location>
        <begin position="166"/>
        <end position="189"/>
    </location>
</feature>
<accession>A0A6P4Z026</accession>
<feature type="transmembrane region" description="Helical" evidence="5">
    <location>
        <begin position="475"/>
        <end position="495"/>
    </location>
</feature>
<evidence type="ECO:0000256" key="2">
    <source>
        <dbReference type="ARBA" id="ARBA00022692"/>
    </source>
</evidence>
<evidence type="ECO:0000313" key="7">
    <source>
        <dbReference type="RefSeq" id="XP_019629903.1"/>
    </source>
</evidence>
<dbReference type="Pfam" id="PF07690">
    <property type="entry name" value="MFS_1"/>
    <property type="match status" value="1"/>
</dbReference>
<dbReference type="GeneID" id="109474137"/>
<organism evidence="6 7">
    <name type="scientific">Branchiostoma belcheri</name>
    <name type="common">Amphioxus</name>
    <dbReference type="NCBI Taxonomy" id="7741"/>
    <lineage>
        <taxon>Eukaryota</taxon>
        <taxon>Metazoa</taxon>
        <taxon>Chordata</taxon>
        <taxon>Cephalochordata</taxon>
        <taxon>Leptocardii</taxon>
        <taxon>Amphioxiformes</taxon>
        <taxon>Branchiostomatidae</taxon>
        <taxon>Branchiostoma</taxon>
    </lineage>
</organism>
<dbReference type="OrthoDB" id="422206at2759"/>
<feature type="transmembrane region" description="Helical" evidence="5">
    <location>
        <begin position="354"/>
        <end position="372"/>
    </location>
</feature>